<sequence>MKQRTAYLIAKMKKVVQKDHYAIMSQQPAISRLCLIRELKVASRYFLIGSQKIKTAAIHEYKSLNFFTPFLRTYQQRVSIQSKARSLSIGYHSEMASYSLQVELQIRRGLQSLEKQRDLRQKIKQIGIRMDMSNAEEELIKRNPLFRSS</sequence>
<dbReference type="OrthoDB" id="21124at2759"/>
<organism evidence="1 2">
    <name type="scientific">Stylonychia lemnae</name>
    <name type="common">Ciliate</name>
    <dbReference type="NCBI Taxonomy" id="5949"/>
    <lineage>
        <taxon>Eukaryota</taxon>
        <taxon>Sar</taxon>
        <taxon>Alveolata</taxon>
        <taxon>Ciliophora</taxon>
        <taxon>Intramacronucleata</taxon>
        <taxon>Spirotrichea</taxon>
        <taxon>Stichotrichia</taxon>
        <taxon>Sporadotrichida</taxon>
        <taxon>Oxytrichidae</taxon>
        <taxon>Stylonychinae</taxon>
        <taxon>Stylonychia</taxon>
    </lineage>
</organism>
<evidence type="ECO:0000313" key="1">
    <source>
        <dbReference type="EMBL" id="CDW84974.1"/>
    </source>
</evidence>
<name>A0A078AS28_STYLE</name>
<proteinExistence type="predicted"/>
<gene>
    <name evidence="1" type="primary">Contig3378.g3617</name>
    <name evidence="1" type="ORF">STYLEM_14043</name>
</gene>
<evidence type="ECO:0000313" key="2">
    <source>
        <dbReference type="Proteomes" id="UP000039865"/>
    </source>
</evidence>
<dbReference type="AlphaFoldDB" id="A0A078AS28"/>
<dbReference type="EMBL" id="CCKQ01013327">
    <property type="protein sequence ID" value="CDW84974.1"/>
    <property type="molecule type" value="Genomic_DNA"/>
</dbReference>
<protein>
    <submittedName>
        <fullName evidence="1">Uncharacterized protein</fullName>
    </submittedName>
</protein>
<keyword evidence="2" id="KW-1185">Reference proteome</keyword>
<dbReference type="Proteomes" id="UP000039865">
    <property type="component" value="Unassembled WGS sequence"/>
</dbReference>
<accession>A0A078AS28</accession>
<dbReference type="InParanoid" id="A0A078AS28"/>
<reference evidence="1 2" key="1">
    <citation type="submission" date="2014-06" db="EMBL/GenBank/DDBJ databases">
        <authorList>
            <person name="Swart Estienne"/>
        </authorList>
    </citation>
    <scope>NUCLEOTIDE SEQUENCE [LARGE SCALE GENOMIC DNA]</scope>
    <source>
        <strain evidence="1 2">130c</strain>
    </source>
</reference>